<comment type="caution">
    <text evidence="15">The sequence shown here is derived from an EMBL/GenBank/DDBJ whole genome shotgun (WGS) entry which is preliminary data.</text>
</comment>
<dbReference type="Proteomes" id="UP000332515">
    <property type="component" value="Unassembled WGS sequence"/>
</dbReference>
<evidence type="ECO:0000256" key="9">
    <source>
        <dbReference type="ARBA" id="ARBA00022777"/>
    </source>
</evidence>
<dbReference type="GO" id="GO:0005524">
    <property type="term" value="F:ATP binding"/>
    <property type="evidence" value="ECO:0007669"/>
    <property type="project" value="UniProtKB-UniRule"/>
</dbReference>
<comment type="pathway">
    <text evidence="2 13">Glycolipid biosynthesis; lipid IV(A) biosynthesis; lipid IV(A) from (3R)-3-hydroxytetradecanoyl-[acyl-carrier-protein] and UDP-N-acetyl-alpha-D-glucosamine: step 6/6.</text>
</comment>
<dbReference type="InterPro" id="IPR027417">
    <property type="entry name" value="P-loop_NTPase"/>
</dbReference>
<dbReference type="GO" id="GO:0009244">
    <property type="term" value="P:lipopolysaccharide core region biosynthetic process"/>
    <property type="evidence" value="ECO:0007669"/>
    <property type="project" value="TreeGrafter"/>
</dbReference>
<evidence type="ECO:0000256" key="12">
    <source>
        <dbReference type="ARBA" id="ARBA00029757"/>
    </source>
</evidence>
<evidence type="ECO:0000256" key="6">
    <source>
        <dbReference type="ARBA" id="ARBA00022556"/>
    </source>
</evidence>
<evidence type="ECO:0000256" key="8">
    <source>
        <dbReference type="ARBA" id="ARBA00022741"/>
    </source>
</evidence>
<dbReference type="NCBIfam" id="TIGR00682">
    <property type="entry name" value="lpxK"/>
    <property type="match status" value="1"/>
</dbReference>
<keyword evidence="5 13" id="KW-0444">Lipid biosynthesis</keyword>
<evidence type="ECO:0000256" key="14">
    <source>
        <dbReference type="SAM" id="MobiDB-lite"/>
    </source>
</evidence>
<accession>A0A6A7Y899</accession>
<keyword evidence="10 13" id="KW-0067">ATP-binding</keyword>
<evidence type="ECO:0000256" key="7">
    <source>
        <dbReference type="ARBA" id="ARBA00022679"/>
    </source>
</evidence>
<keyword evidence="6 13" id="KW-0441">Lipid A biosynthesis</keyword>
<evidence type="ECO:0000313" key="15">
    <source>
        <dbReference type="EMBL" id="MQT13882.1"/>
    </source>
</evidence>
<keyword evidence="16" id="KW-1185">Reference proteome</keyword>
<sequence>MRRAPAFWGKPAGLEAALLAPIGAVFGCMSARRMTRPPRARAAVPVVCIGNFVAGGAGKTPTALLIAGIARELGRRPVFLSRGYGGREAGPLAVDPARHDAADVGDEPLLLAAAAPTVVSRDRPAGAVLASTLGDLIVMDDGFQNPSLAKDLSIVVVDGGFGIGNGRCIPAGPLRAPLPVQLDRADAVLVIGDPAPALAHLDAALTAHRTPRFAGHLVPRDPAHLAGRRVVAFAGIGRPEKFFDSVRKTGAIIAATRPFPDHHAFTEKDAADLLSLCASEAAVPLTTAKDGARLPALPVTGEPAQGQGRPEGIASRPSRRAGAVAVAAREESSGALGRLARMVLILDVALDLGEDAAALTALLSGALARAEQRNQARASS</sequence>
<organism evidence="15 16">
    <name type="scientific">Segnochrobactrum spirostomi</name>
    <dbReference type="NCBI Taxonomy" id="2608987"/>
    <lineage>
        <taxon>Bacteria</taxon>
        <taxon>Pseudomonadati</taxon>
        <taxon>Pseudomonadota</taxon>
        <taxon>Alphaproteobacteria</taxon>
        <taxon>Hyphomicrobiales</taxon>
        <taxon>Segnochrobactraceae</taxon>
        <taxon>Segnochrobactrum</taxon>
    </lineage>
</organism>
<dbReference type="AlphaFoldDB" id="A0A6A7Y899"/>
<dbReference type="UniPathway" id="UPA00359">
    <property type="reaction ID" value="UER00482"/>
</dbReference>
<dbReference type="PANTHER" id="PTHR42724:SF1">
    <property type="entry name" value="TETRAACYLDISACCHARIDE 4'-KINASE, MITOCHONDRIAL-RELATED"/>
    <property type="match status" value="1"/>
</dbReference>
<comment type="catalytic activity">
    <reaction evidence="13">
        <text>a lipid A disaccharide + ATP = a lipid IVA + ADP + H(+)</text>
        <dbReference type="Rhea" id="RHEA:67840"/>
        <dbReference type="ChEBI" id="CHEBI:15378"/>
        <dbReference type="ChEBI" id="CHEBI:30616"/>
        <dbReference type="ChEBI" id="CHEBI:176343"/>
        <dbReference type="ChEBI" id="CHEBI:176425"/>
        <dbReference type="ChEBI" id="CHEBI:456216"/>
        <dbReference type="EC" id="2.7.1.130"/>
    </reaction>
</comment>
<evidence type="ECO:0000256" key="4">
    <source>
        <dbReference type="ARBA" id="ARBA00016436"/>
    </source>
</evidence>
<reference evidence="15 16" key="1">
    <citation type="submission" date="2019-09" db="EMBL/GenBank/DDBJ databases">
        <title>Segnochrobactrum spirostomi gen. nov., sp. nov., isolated from the ciliate Spirostomum cf. yagiui and description of a novel family, Segnochrobactraceae fam. nov. within the order Rhizobiales of the class Alphaproteobacteria.</title>
        <authorList>
            <person name="Akter S."/>
            <person name="Shazib S.U.A."/>
            <person name="Shin M.K."/>
        </authorList>
    </citation>
    <scope>NUCLEOTIDE SEQUENCE [LARGE SCALE GENOMIC DNA]</scope>
    <source>
        <strain evidence="15 16">Sp-1</strain>
    </source>
</reference>
<name>A0A6A7Y899_9HYPH</name>
<dbReference type="GO" id="GO:0005886">
    <property type="term" value="C:plasma membrane"/>
    <property type="evidence" value="ECO:0007669"/>
    <property type="project" value="TreeGrafter"/>
</dbReference>
<dbReference type="EC" id="2.7.1.130" evidence="3 13"/>
<evidence type="ECO:0000256" key="13">
    <source>
        <dbReference type="HAMAP-Rule" id="MF_00409"/>
    </source>
</evidence>
<dbReference type="Pfam" id="PF02606">
    <property type="entry name" value="LpxK"/>
    <property type="match status" value="1"/>
</dbReference>
<evidence type="ECO:0000256" key="3">
    <source>
        <dbReference type="ARBA" id="ARBA00012071"/>
    </source>
</evidence>
<keyword evidence="8 13" id="KW-0547">Nucleotide-binding</keyword>
<gene>
    <name evidence="13" type="primary">lpxK</name>
    <name evidence="15" type="ORF">F0357_14785</name>
</gene>
<dbReference type="GO" id="GO:0009029">
    <property type="term" value="F:lipid-A 4'-kinase activity"/>
    <property type="evidence" value="ECO:0007669"/>
    <property type="project" value="UniProtKB-UniRule"/>
</dbReference>
<feature type="binding site" evidence="13">
    <location>
        <begin position="53"/>
        <end position="60"/>
    </location>
    <ligand>
        <name>ATP</name>
        <dbReference type="ChEBI" id="CHEBI:30616"/>
    </ligand>
</feature>
<dbReference type="PROSITE" id="PS51257">
    <property type="entry name" value="PROKAR_LIPOPROTEIN"/>
    <property type="match status" value="1"/>
</dbReference>
<dbReference type="SUPFAM" id="SSF52540">
    <property type="entry name" value="P-loop containing nucleoside triphosphate hydrolases"/>
    <property type="match status" value="1"/>
</dbReference>
<evidence type="ECO:0000256" key="11">
    <source>
        <dbReference type="ARBA" id="ARBA00023098"/>
    </source>
</evidence>
<dbReference type="PANTHER" id="PTHR42724">
    <property type="entry name" value="TETRAACYLDISACCHARIDE 4'-KINASE"/>
    <property type="match status" value="1"/>
</dbReference>
<dbReference type="GO" id="GO:0009245">
    <property type="term" value="P:lipid A biosynthetic process"/>
    <property type="evidence" value="ECO:0007669"/>
    <property type="project" value="UniProtKB-UniRule"/>
</dbReference>
<evidence type="ECO:0000256" key="1">
    <source>
        <dbReference type="ARBA" id="ARBA00002274"/>
    </source>
</evidence>
<comment type="function">
    <text evidence="1 13">Transfers the gamma-phosphate of ATP to the 4'-position of a tetraacyldisaccharide 1-phosphate intermediate (termed DS-1-P) to form tetraacyldisaccharide 1,4'-bis-phosphate (lipid IVA).</text>
</comment>
<evidence type="ECO:0000256" key="10">
    <source>
        <dbReference type="ARBA" id="ARBA00022840"/>
    </source>
</evidence>
<keyword evidence="7 13" id="KW-0808">Transferase</keyword>
<dbReference type="InterPro" id="IPR003758">
    <property type="entry name" value="LpxK"/>
</dbReference>
<protein>
    <recommendedName>
        <fullName evidence="4 13">Tetraacyldisaccharide 4'-kinase</fullName>
        <ecNumber evidence="3 13">2.7.1.130</ecNumber>
    </recommendedName>
    <alternativeName>
        <fullName evidence="12 13">Lipid A 4'-kinase</fullName>
    </alternativeName>
</protein>
<comment type="similarity">
    <text evidence="13">Belongs to the LpxK family.</text>
</comment>
<dbReference type="HAMAP" id="MF_00409">
    <property type="entry name" value="LpxK"/>
    <property type="match status" value="1"/>
</dbReference>
<proteinExistence type="inferred from homology"/>
<dbReference type="EMBL" id="VWNA01000001">
    <property type="protein sequence ID" value="MQT13882.1"/>
    <property type="molecule type" value="Genomic_DNA"/>
</dbReference>
<keyword evidence="9 13" id="KW-0418">Kinase</keyword>
<evidence type="ECO:0000256" key="5">
    <source>
        <dbReference type="ARBA" id="ARBA00022516"/>
    </source>
</evidence>
<keyword evidence="11 13" id="KW-0443">Lipid metabolism</keyword>
<evidence type="ECO:0000256" key="2">
    <source>
        <dbReference type="ARBA" id="ARBA00004870"/>
    </source>
</evidence>
<feature type="region of interest" description="Disordered" evidence="14">
    <location>
        <begin position="294"/>
        <end position="319"/>
    </location>
</feature>
<evidence type="ECO:0000313" key="16">
    <source>
        <dbReference type="Proteomes" id="UP000332515"/>
    </source>
</evidence>